<sequence length="230" mass="25216">ASPLFNCSPTAPINQAANQPTYHHRVTIAFDKKLSSACLSTVETKRGGTREGKQATTRNKEQRYGDSSLSLRPQRGLFSASSTAIPASIEDSKKREKGARNQGGDCHYLSCIRCQTLGKETVRVFADLVKSLFPASLNYQTGGCNILPSRRETVWVSTSIFAVLVGVGVYQSAWPTRGKQRPEDKRTPETRRLPFSIHLEEFVCRKIPLASPATVPDSAVFLLFLSPTAG</sequence>
<evidence type="ECO:0000256" key="1">
    <source>
        <dbReference type="SAM" id="MobiDB-lite"/>
    </source>
</evidence>
<feature type="non-terminal residue" evidence="2">
    <location>
        <position position="1"/>
    </location>
</feature>
<name>A0A022WF23_TRIRU</name>
<proteinExistence type="predicted"/>
<accession>A0A022WF23</accession>
<protein>
    <submittedName>
        <fullName evidence="2">Uncharacterized protein</fullName>
    </submittedName>
</protein>
<organism evidence="2">
    <name type="scientific">Trichophyton rubrum CBS 288.86</name>
    <dbReference type="NCBI Taxonomy" id="1215330"/>
    <lineage>
        <taxon>Eukaryota</taxon>
        <taxon>Fungi</taxon>
        <taxon>Dikarya</taxon>
        <taxon>Ascomycota</taxon>
        <taxon>Pezizomycotina</taxon>
        <taxon>Eurotiomycetes</taxon>
        <taxon>Eurotiomycetidae</taxon>
        <taxon>Onygenales</taxon>
        <taxon>Arthrodermataceae</taxon>
        <taxon>Trichophyton</taxon>
    </lineage>
</organism>
<feature type="compositionally biased region" description="Basic and acidic residues" evidence="1">
    <location>
        <begin position="43"/>
        <end position="64"/>
    </location>
</feature>
<dbReference type="AlphaFoldDB" id="A0A022WF23"/>
<feature type="region of interest" description="Disordered" evidence="1">
    <location>
        <begin position="41"/>
        <end position="66"/>
    </location>
</feature>
<evidence type="ECO:0000313" key="2">
    <source>
        <dbReference type="EMBL" id="EZF56736.1"/>
    </source>
</evidence>
<gene>
    <name evidence="2" type="ORF">H103_00922</name>
</gene>
<dbReference type="EMBL" id="KK207710">
    <property type="protein sequence ID" value="EZF56736.1"/>
    <property type="molecule type" value="Genomic_DNA"/>
</dbReference>
<dbReference type="HOGENOM" id="CLU_1207358_0_0_1"/>
<dbReference type="Proteomes" id="UP000023758">
    <property type="component" value="Unassembled WGS sequence"/>
</dbReference>
<reference evidence="2" key="1">
    <citation type="submission" date="2014-02" db="EMBL/GenBank/DDBJ databases">
        <title>The Genome Sequence of Trichophyton rubrum (morphotype fischeri) CBS 288.86.</title>
        <authorList>
            <consortium name="The Broad Institute Genomics Platform"/>
            <person name="Cuomo C.A."/>
            <person name="White T.C."/>
            <person name="Graser Y."/>
            <person name="Martinez-Rossi N."/>
            <person name="Heitman J."/>
            <person name="Young S.K."/>
            <person name="Zeng Q."/>
            <person name="Gargeya S."/>
            <person name="Abouelleil A."/>
            <person name="Alvarado L."/>
            <person name="Chapman S.B."/>
            <person name="Gainer-Dewar J."/>
            <person name="Goldberg J."/>
            <person name="Griggs A."/>
            <person name="Gujja S."/>
            <person name="Hansen M."/>
            <person name="Howarth C."/>
            <person name="Imamovic A."/>
            <person name="Larimer J."/>
            <person name="Martinez D."/>
            <person name="Murphy C."/>
            <person name="Pearson M.D."/>
            <person name="Persinoti G."/>
            <person name="Poon T."/>
            <person name="Priest M."/>
            <person name="Roberts A.D."/>
            <person name="Saif S."/>
            <person name="Shea T.D."/>
            <person name="Sykes S.N."/>
            <person name="Wortman J."/>
            <person name="Nusbaum C."/>
            <person name="Birren B."/>
        </authorList>
    </citation>
    <scope>NUCLEOTIDE SEQUENCE [LARGE SCALE GENOMIC DNA]</scope>
    <source>
        <strain evidence="2">CBS 288.86</strain>
    </source>
</reference>